<dbReference type="InterPro" id="IPR007253">
    <property type="entry name" value="Cell_wall-bd_2"/>
</dbReference>
<gene>
    <name evidence="3" type="primary">lytC_8</name>
    <name evidence="3" type="ORF">CLRAG_13940</name>
</gene>
<dbReference type="Pfam" id="PF04122">
    <property type="entry name" value="CW_binding_2"/>
    <property type="match status" value="3"/>
</dbReference>
<dbReference type="EMBL" id="LROS01000011">
    <property type="protein sequence ID" value="OBR95056.1"/>
    <property type="molecule type" value="Genomic_DNA"/>
</dbReference>
<dbReference type="Proteomes" id="UP000093954">
    <property type="component" value="Unassembled WGS sequence"/>
</dbReference>
<protein>
    <submittedName>
        <fullName evidence="3">N-acetylmuramoyl-L-alanine amidase LytC</fullName>
        <ecNumber evidence="3">3.5.1.28</ecNumber>
    </submittedName>
</protein>
<name>A0A1A6AY94_9CLOT</name>
<dbReference type="RefSeq" id="WP_065077706.1">
    <property type="nucleotide sequence ID" value="NZ_LROS01000011.1"/>
</dbReference>
<feature type="signal peptide" evidence="2">
    <location>
        <begin position="1"/>
        <end position="28"/>
    </location>
</feature>
<dbReference type="EC" id="3.5.1.28" evidence="3"/>
<accession>A0A1A6AY94</accession>
<dbReference type="Gene3D" id="3.40.50.12090">
    <property type="match status" value="2"/>
</dbReference>
<keyword evidence="2" id="KW-0732">Signal</keyword>
<evidence type="ECO:0000313" key="4">
    <source>
        <dbReference type="Proteomes" id="UP000093954"/>
    </source>
</evidence>
<proteinExistence type="predicted"/>
<dbReference type="PANTHER" id="PTHR30032">
    <property type="entry name" value="N-ACETYLMURAMOYL-L-ALANINE AMIDASE-RELATED"/>
    <property type="match status" value="1"/>
</dbReference>
<evidence type="ECO:0000313" key="3">
    <source>
        <dbReference type="EMBL" id="OBR95056.1"/>
    </source>
</evidence>
<sequence>MVNTKTKVILAMLGILLAPAGLPGVAKADINQTQVTQNIITAHRIAGADRYATSNALSEKFISADTVIIAAGDNFPDALCAAPLAKKYNTPILLSSSTGLSSDTIAEITRLKAKKAIIIGGRSSVNAAVETQLNSKGVTFTRIEGKDRYETSLLVAKQLNKPNAVVVAYGEDFPDALSISAIASQLNMPIILSGKNGLSADAQTYIKNSGVTKTYVIGGKGVLSEKIDAEVSNPVRLSGTDRYATDLKVLSEFSSKLNFDTVYLANGKGFADALAGSAVASNTSSPVVLVSNDMDTNINKYLQKRINLNTKVVALGGDSVVEDSVVGKVMDDKSSVNVAKTYSNSGTFTGDTVTGSAIISAPGVKLKNTTITGDLLIASTVGDGNIDLDNVNVTGKVIVNGGGSHSINCHNMSVDTISLDKALGEQARVVTDATSSITSTTIESNGNVDQSVASKTGKVIVNQGASATLSGSFDTVEVAGSGVKVNVQGAKISVLYVRPEASNSSISTSSSTIIKTLNLNAAASVKGNAKITTANIGVSGASIEAKPTTVALVKGVTAIVGGKNRSSDDGSSKEISTVPTTSPSTNTSSGGRSSNNSNTIHYEPLNNAIKEAKTIEEADCTPEVYKSILNSIKNGEALLNNSKATQIEVDKEVKKLEDCLKLVKSEQGKKLVLEARYMFGETADVKDVDDNNYIDIFIKDEDYLFCEVMESKGFFKYINEHGQFIQLPTLNVAGRTLKDVNMFESNCNKDICNAFISLAGKNDLKEVTLKSLEGKSFRGSRKGINYTINFKGKDEKPTTPTDILEKTIKEAQSLKKTDYTKEAYKIIIDAVNAGQNVTKKENATTKEIKEAIQGILDAMEKANASQDKTSEIRVALAKLPETEEAANKMLKSELQPLLEDYETKVKESGLSIGEINKLDDHGKVEIANKRMADIANGEKVVHEAKFICAYDSNGKPGATYLEKDTADDLPKTDGKEHYFLNVQGVDLNNNIDVLIDTKNYGVLLKDAVHGKDMYTPYQKASQTYMFVPKAMTIGNETPKSVNIALTKVRKEIDADLAKLAQKDKYEEVTLKDMIGKSFTVTFGSYLRNGTPSHDPITYTVRFKEIIPTTDKTSLINIIKNAKTLKKENYTPKIYEAISNAIRDAEVVLNNEKASQKEVDNASDLILNVELRAKMAKEKISSIGAALLKLPKNEQEADLVNEKSDLVLLINEIEKDAYDLKAFGVSSEEIQALPNYERIDIAKKRVNLIDQTGMFFDQTEYLFGRYGVVNYIAPNNINVKVEKDEKLGEVFDGHSILDYIKDNSSKIIQPIALKIGDRVIQNVNLFDPSCKNDINAAFTSFVNKTKFEDVVLYDLRGKSFTATLKVNDKNIDYIFNFDVGSVSEVVLTDEINAVKALNKDKYTAESYKVLEDAITFAESVLKNDKVIQADIDTAYNKIKDAKNSLKEIVPIGPVDKTELTKAIEKAKAVKEGDCTSEIYLIIQDKIKTAEDLLSNNDATQSDINKLSEEIINILDGATKAKTDTDKIIEELSKLPESKDAAALIVDKDDLQSLVDDINAKIKSAMLSGVTDKEIKSLANYERLSIAQYRIKIIDQNAKIIDQAKYVSSVDYVDVKNVDVNNNIDLTIKDGTILLKDAIKVGNMKNYMKDTKKLPIYPKNLKVGDVTLNSVNILLPSVKKQLDESFAKLAGKDKFEDVTLNDLKGKSFTAAFKVVSSSEVITYTFNFK</sequence>
<keyword evidence="3" id="KW-0378">Hydrolase</keyword>
<dbReference type="PANTHER" id="PTHR30032:SF8">
    <property type="entry name" value="GERMINATION-SPECIFIC N-ACETYLMURAMOYL-L-ALANINE AMIDASE"/>
    <property type="match status" value="1"/>
</dbReference>
<feature type="compositionally biased region" description="Low complexity" evidence="1">
    <location>
        <begin position="576"/>
        <end position="599"/>
    </location>
</feature>
<dbReference type="PATRIC" id="fig|1353534.3.peg.1416"/>
<dbReference type="GO" id="GO:0008745">
    <property type="term" value="F:N-acetylmuramoyl-L-alanine amidase activity"/>
    <property type="evidence" value="ECO:0007669"/>
    <property type="project" value="UniProtKB-EC"/>
</dbReference>
<reference evidence="3 4" key="1">
    <citation type="journal article" date="2012" name="Front. Microbiol.">
        <title>Draft Genome Sequence of the Virulent Strain 01-B526 of the Fish Pathogen Aeromonas salmonicida.</title>
        <authorList>
            <person name="Charette S.J."/>
            <person name="Brochu F."/>
            <person name="Boyle B."/>
            <person name="Filion G."/>
            <person name="Tanaka K.H."/>
            <person name="Derome N."/>
        </authorList>
    </citation>
    <scope>NUCLEOTIDE SEQUENCE [LARGE SCALE GENOMIC DNA]</scope>
    <source>
        <strain evidence="3 4">P11</strain>
    </source>
</reference>
<keyword evidence="4" id="KW-1185">Reference proteome</keyword>
<dbReference type="InterPro" id="IPR051922">
    <property type="entry name" value="Bact_Sporulation_Assoc"/>
</dbReference>
<dbReference type="Pfam" id="PF07554">
    <property type="entry name" value="FIVAR"/>
    <property type="match status" value="5"/>
</dbReference>
<comment type="caution">
    <text evidence="3">The sequence shown here is derived from an EMBL/GenBank/DDBJ whole genome shotgun (WGS) entry which is preliminary data.</text>
</comment>
<feature type="region of interest" description="Disordered" evidence="1">
    <location>
        <begin position="563"/>
        <end position="601"/>
    </location>
</feature>
<evidence type="ECO:0000256" key="1">
    <source>
        <dbReference type="SAM" id="MobiDB-lite"/>
    </source>
</evidence>
<dbReference type="Gene3D" id="1.20.1270.70">
    <property type="entry name" value="Designed single chain three-helix bundle"/>
    <property type="match status" value="3"/>
</dbReference>
<feature type="chain" id="PRO_5008342566" evidence="2">
    <location>
        <begin position="29"/>
        <end position="1726"/>
    </location>
</feature>
<organism evidence="3 4">
    <name type="scientific">Clostridium ragsdalei P11</name>
    <dbReference type="NCBI Taxonomy" id="1353534"/>
    <lineage>
        <taxon>Bacteria</taxon>
        <taxon>Bacillati</taxon>
        <taxon>Bacillota</taxon>
        <taxon>Clostridia</taxon>
        <taxon>Eubacteriales</taxon>
        <taxon>Clostridiaceae</taxon>
        <taxon>Clostridium</taxon>
    </lineage>
</organism>
<evidence type="ECO:0000256" key="2">
    <source>
        <dbReference type="SAM" id="SignalP"/>
    </source>
</evidence>